<protein>
    <submittedName>
        <fullName evidence="1">Uncharacterized protein</fullName>
    </submittedName>
</protein>
<keyword evidence="2" id="KW-1185">Reference proteome</keyword>
<sequence>MGLLQMTDGWQSEWSQKGLDINRCTCLTCYNTKRCEYAFETYNQDGECLWCQMQW</sequence>
<accession>A0A4R1RVN7</accession>
<gene>
    <name evidence="1" type="ORF">EDC14_100928</name>
</gene>
<dbReference type="EMBL" id="SLUN01000009">
    <property type="protein sequence ID" value="TCL70711.1"/>
    <property type="molecule type" value="Genomic_DNA"/>
</dbReference>
<organism evidence="1 2">
    <name type="scientific">Hydrogenispora ethanolica</name>
    <dbReference type="NCBI Taxonomy" id="1082276"/>
    <lineage>
        <taxon>Bacteria</taxon>
        <taxon>Bacillati</taxon>
        <taxon>Bacillota</taxon>
        <taxon>Hydrogenispora</taxon>
    </lineage>
</organism>
<dbReference type="Proteomes" id="UP000295008">
    <property type="component" value="Unassembled WGS sequence"/>
</dbReference>
<evidence type="ECO:0000313" key="2">
    <source>
        <dbReference type="Proteomes" id="UP000295008"/>
    </source>
</evidence>
<name>A0A4R1RVN7_HYDET</name>
<evidence type="ECO:0000313" key="1">
    <source>
        <dbReference type="EMBL" id="TCL70711.1"/>
    </source>
</evidence>
<comment type="caution">
    <text evidence="1">The sequence shown here is derived from an EMBL/GenBank/DDBJ whole genome shotgun (WGS) entry which is preliminary data.</text>
</comment>
<dbReference type="AlphaFoldDB" id="A0A4R1RVN7"/>
<reference evidence="1 2" key="1">
    <citation type="submission" date="2019-03" db="EMBL/GenBank/DDBJ databases">
        <title>Genomic Encyclopedia of Type Strains, Phase IV (KMG-IV): sequencing the most valuable type-strain genomes for metagenomic binning, comparative biology and taxonomic classification.</title>
        <authorList>
            <person name="Goeker M."/>
        </authorList>
    </citation>
    <scope>NUCLEOTIDE SEQUENCE [LARGE SCALE GENOMIC DNA]</scope>
    <source>
        <strain evidence="1 2">LX-B</strain>
    </source>
</reference>
<proteinExistence type="predicted"/>